<dbReference type="GeneID" id="70289569"/>
<dbReference type="Proteomes" id="UP000887229">
    <property type="component" value="Unassembled WGS sequence"/>
</dbReference>
<comment type="function">
    <text evidence="7">Component of the NuA4 histone acetyltransferase complex which is involved in transcriptional activation of selected genes principally by acetylation of nucleosomal histone H4 and H2A. The NuA4 complex is also involved in DNA repair.</text>
</comment>
<proteinExistence type="inferred from homology"/>
<evidence type="ECO:0000256" key="5">
    <source>
        <dbReference type="ARBA" id="ARBA00023204"/>
    </source>
</evidence>
<gene>
    <name evidence="12" type="ORF">F5Z01DRAFT_269179</name>
</gene>
<protein>
    <recommendedName>
        <fullName evidence="8">Vacuolar import and degradation protein 21</fullName>
    </recommendedName>
</protein>
<evidence type="ECO:0000259" key="10">
    <source>
        <dbReference type="PROSITE" id="PS50090"/>
    </source>
</evidence>
<dbReference type="InterPro" id="IPR001005">
    <property type="entry name" value="SANT/Myb"/>
</dbReference>
<feature type="compositionally biased region" description="Low complexity" evidence="9">
    <location>
        <begin position="135"/>
        <end position="145"/>
    </location>
</feature>
<feature type="region of interest" description="Disordered" evidence="9">
    <location>
        <begin position="1597"/>
        <end position="1643"/>
    </location>
</feature>
<dbReference type="OrthoDB" id="5364245at2759"/>
<evidence type="ECO:0000256" key="2">
    <source>
        <dbReference type="ARBA" id="ARBA00008913"/>
    </source>
</evidence>
<dbReference type="PANTHER" id="PTHR46459:SF1">
    <property type="entry name" value="E1A-BINDING PROTEIN P400"/>
    <property type="match status" value="1"/>
</dbReference>
<feature type="compositionally biased region" description="Polar residues" evidence="9">
    <location>
        <begin position="613"/>
        <end position="623"/>
    </location>
</feature>
<feature type="region of interest" description="Disordered" evidence="9">
    <location>
        <begin position="517"/>
        <end position="664"/>
    </location>
</feature>
<feature type="compositionally biased region" description="Basic and acidic residues" evidence="9">
    <location>
        <begin position="529"/>
        <end position="541"/>
    </location>
</feature>
<feature type="compositionally biased region" description="Basic and acidic residues" evidence="9">
    <location>
        <begin position="397"/>
        <end position="419"/>
    </location>
</feature>
<feature type="compositionally biased region" description="Polar residues" evidence="9">
    <location>
        <begin position="572"/>
        <end position="586"/>
    </location>
</feature>
<evidence type="ECO:0000313" key="12">
    <source>
        <dbReference type="EMBL" id="KAG9251543.1"/>
    </source>
</evidence>
<evidence type="ECO:0000256" key="1">
    <source>
        <dbReference type="ARBA" id="ARBA00004123"/>
    </source>
</evidence>
<keyword evidence="13" id="KW-1185">Reference proteome</keyword>
<comment type="caution">
    <text evidence="12">The sequence shown here is derived from an EMBL/GenBank/DDBJ whole genome shotgun (WGS) entry which is preliminary data.</text>
</comment>
<dbReference type="Pfam" id="PF13921">
    <property type="entry name" value="Myb_DNA-bind_6"/>
    <property type="match status" value="1"/>
</dbReference>
<feature type="region of interest" description="Disordered" evidence="9">
    <location>
        <begin position="1111"/>
        <end position="1132"/>
    </location>
</feature>
<feature type="compositionally biased region" description="Basic and acidic residues" evidence="9">
    <location>
        <begin position="624"/>
        <end position="635"/>
    </location>
</feature>
<feature type="compositionally biased region" description="Polar residues" evidence="9">
    <location>
        <begin position="468"/>
        <end position="479"/>
    </location>
</feature>
<feature type="compositionally biased region" description="Polar residues" evidence="9">
    <location>
        <begin position="637"/>
        <end position="648"/>
    </location>
</feature>
<dbReference type="EMBL" id="MU251267">
    <property type="protein sequence ID" value="KAG9251543.1"/>
    <property type="molecule type" value="Genomic_DNA"/>
</dbReference>
<feature type="compositionally biased region" description="Low complexity" evidence="9">
    <location>
        <begin position="1393"/>
        <end position="1418"/>
    </location>
</feature>
<feature type="compositionally biased region" description="Low complexity" evidence="9">
    <location>
        <begin position="222"/>
        <end position="232"/>
    </location>
</feature>
<comment type="similarity">
    <text evidence="2">Belongs to the EAF1 family.</text>
</comment>
<evidence type="ECO:0000256" key="4">
    <source>
        <dbReference type="ARBA" id="ARBA00022853"/>
    </source>
</evidence>
<evidence type="ECO:0000256" key="8">
    <source>
        <dbReference type="ARBA" id="ARBA00029670"/>
    </source>
</evidence>
<feature type="compositionally biased region" description="Basic and acidic residues" evidence="9">
    <location>
        <begin position="452"/>
        <end position="461"/>
    </location>
</feature>
<dbReference type="GO" id="GO:0006325">
    <property type="term" value="P:chromatin organization"/>
    <property type="evidence" value="ECO:0007669"/>
    <property type="project" value="UniProtKB-KW"/>
</dbReference>
<keyword evidence="3" id="KW-0227">DNA damage</keyword>
<feature type="compositionally biased region" description="Low complexity" evidence="9">
    <location>
        <begin position="1358"/>
        <end position="1382"/>
    </location>
</feature>
<feature type="compositionally biased region" description="Low complexity" evidence="9">
    <location>
        <begin position="1169"/>
        <end position="1180"/>
    </location>
</feature>
<feature type="region of interest" description="Disordered" evidence="9">
    <location>
        <begin position="1158"/>
        <end position="1197"/>
    </location>
</feature>
<sequence>MSEVGHKDLSKLLQSKRDYNNAIVTTRKRKLRELFAVATGAAAEPSNDGVVATNNDVSASTPAEAAFLEHNQISSAKKFHESSIPTRHQLPFDILSRSLSLLGYNAPITTLPIPATEHRRHASPQTSRGSHRKVSPGTASTVTATPTPPPPAQRISPTGQRPSDAKPPTPRAAAATPIVPRPPSTGPAHLAQKPGTPPVSVQQPHKKPTPQPTPAGAPPQPATTTIPTLQQPVPRPLPPKKIAAKESIPVHAPRPIAPAPPTPAANAIARPISTEPKGTTNGVSPSPAAHATSRSEGAGTPTDGLSGRRPQQVSFPPGTKGSPTDATKPLAPQRPGPPPPPATGPQNISQAQAQPILGKPSDSVVVDTRMPDAPSSPESIAPSATTPAAHDVSTDTSPDHEPSHYEEPGPEKEKDRTQAQDKGIPTAASVGARTTESTIPGPEDAVESAEDQLLRESRQSTEAKIAAQESQGVAESGTASKAPHEAPTSKAASVEVKGVPTAPVEPKAPALEFALAQKSTDPTISLEIPDSRDVSVDRMDVDASSGPKDTKPKAVPQTSRVEPPTTKDATEGESTPSTVNISASAKTNDEPPVAERAVTRVSSGAMRPKSVSEIVSSLAAQDSSADRHSEARDHQLTPFTSMSQSPTPRSRRVSSMRKDRPKGQVSAVLFGKQPQRIDESELTVGNKESAQPIDDYYMPLFIQGFARGSQWMQPLEKMLYHANKTFSTSESLMTIQDHQACKVLHRVYHLQSSDKWTLRQPKRAPEPTRPASQWDVVIREAKWMRTDFREERKWKMAVARNFAQACAEWCVATPEERKSMQVNARIPSKDDAEVEDISMAEGKEPTPDLVHDNAASPRVVDELADVFPETAAPSAIFALEEDDVVFGLRRSAAADQLLEELPMYCPPLKIPQYDPLAPQFDPDARWRRPALPLSKYVEGQMRLTNEGPPRKRSRYNYHHEDSDDEDDAPFLNEPAVYAQLPPITDEVALFRPEMKPIRDRIHAGHQFRPPTDHQMPLQSFYEHRSPSMWTQAEDDHLRSLVREYSYNWPLISSMLESKSLYSSGAERRTTWECFERWIQLEGLPSDMQKTVYFKAYQSRIEAAQRVVAHQQAAREQTAAANGGQPQPMRRRTTVPMRVERRRNQKHLTLLDAMRKLAKKRELAKQKSDQAAQTAQQNAANRPNMMQQPVRGACKTPQEYSLQRWRKDQELAEKLSNFATSNNAARRVSSRSGLPSKQTSDASSAQAAAMQARAQQVQAHGQLPPGTPGSRPGSNGQHPQQQQQQQLQGGPNGQPRPPQQAGMNNGRQPQARMAMPLPPNGMVPNSQVGGHAPVAHMNGGAQHPQMQNMQAMQGPQRVAMPPQHQSQQQHMAQGQQQGGQQQPDPNMVMRARQLSEQQRQAVQAQQQHMQVQGQPQQQQGSNGGTPRPPSAHNVQHSPSPNMANGLVNGVANGIQGMNYQNFANNNQQGMMTAFNQVNNGANGQASPQAAQQSVYTASPGSASRATTLPAPFQAQLQQLEAQIRQKNPTVKPDQARQLAMDHMLKAFQHQQRQNAMSSAAGVSNGGGQANQAQMGIAAGNIGATTSPHQYAQLLRQQQQAQAAQQQQQQAAQAQQQQQQQQAGQQQQSPPVVRQSSEAATPTAQ</sequence>
<feature type="compositionally biased region" description="Pro residues" evidence="9">
    <location>
        <begin position="209"/>
        <end position="221"/>
    </location>
</feature>
<evidence type="ECO:0000256" key="7">
    <source>
        <dbReference type="ARBA" id="ARBA00025178"/>
    </source>
</evidence>
<dbReference type="SMART" id="SM00573">
    <property type="entry name" value="HSA"/>
    <property type="match status" value="1"/>
</dbReference>
<feature type="compositionally biased region" description="Polar residues" evidence="9">
    <location>
        <begin position="1343"/>
        <end position="1352"/>
    </location>
</feature>
<dbReference type="SMART" id="SM00717">
    <property type="entry name" value="SANT"/>
    <property type="match status" value="1"/>
</dbReference>
<organism evidence="12 13">
    <name type="scientific">Emericellopsis atlantica</name>
    <dbReference type="NCBI Taxonomy" id="2614577"/>
    <lineage>
        <taxon>Eukaryota</taxon>
        <taxon>Fungi</taxon>
        <taxon>Dikarya</taxon>
        <taxon>Ascomycota</taxon>
        <taxon>Pezizomycotina</taxon>
        <taxon>Sordariomycetes</taxon>
        <taxon>Hypocreomycetidae</taxon>
        <taxon>Hypocreales</taxon>
        <taxon>Bionectriaceae</taxon>
        <taxon>Emericellopsis</taxon>
    </lineage>
</organism>
<feature type="domain" description="Myb-like" evidence="10">
    <location>
        <begin position="1021"/>
        <end position="1081"/>
    </location>
</feature>
<evidence type="ECO:0000256" key="3">
    <source>
        <dbReference type="ARBA" id="ARBA00022763"/>
    </source>
</evidence>
<feature type="region of interest" description="Disordered" evidence="9">
    <location>
        <begin position="1221"/>
        <end position="1446"/>
    </location>
</feature>
<dbReference type="Gene3D" id="1.10.10.60">
    <property type="entry name" value="Homeodomain-like"/>
    <property type="match status" value="1"/>
</dbReference>
<dbReference type="GO" id="GO:0003682">
    <property type="term" value="F:chromatin binding"/>
    <property type="evidence" value="ECO:0007669"/>
    <property type="project" value="TreeGrafter"/>
</dbReference>
<evidence type="ECO:0000256" key="6">
    <source>
        <dbReference type="ARBA" id="ARBA00023242"/>
    </source>
</evidence>
<evidence type="ECO:0000259" key="11">
    <source>
        <dbReference type="PROSITE" id="PS51204"/>
    </source>
</evidence>
<feature type="region of interest" description="Disordered" evidence="9">
    <location>
        <begin position="1547"/>
        <end position="1568"/>
    </location>
</feature>
<feature type="compositionally biased region" description="Low complexity" evidence="9">
    <location>
        <begin position="1221"/>
        <end position="1258"/>
    </location>
</feature>
<feature type="compositionally biased region" description="Pro residues" evidence="9">
    <location>
        <begin position="332"/>
        <end position="343"/>
    </location>
</feature>
<dbReference type="CDD" id="cd00167">
    <property type="entry name" value="SANT"/>
    <property type="match status" value="1"/>
</dbReference>
<accession>A0A9P7ZG84</accession>
<dbReference type="GO" id="GO:0006281">
    <property type="term" value="P:DNA repair"/>
    <property type="evidence" value="ECO:0007669"/>
    <property type="project" value="UniProtKB-KW"/>
</dbReference>
<dbReference type="GO" id="GO:0035267">
    <property type="term" value="C:NuA4 histone acetyltransferase complex"/>
    <property type="evidence" value="ECO:0007669"/>
    <property type="project" value="UniProtKB-ARBA"/>
</dbReference>
<feature type="region of interest" description="Disordered" evidence="9">
    <location>
        <begin position="943"/>
        <end position="967"/>
    </location>
</feature>
<feature type="compositionally biased region" description="Low complexity" evidence="9">
    <location>
        <begin position="371"/>
        <end position="389"/>
    </location>
</feature>
<dbReference type="SUPFAM" id="SSF46689">
    <property type="entry name" value="Homeodomain-like"/>
    <property type="match status" value="1"/>
</dbReference>
<evidence type="ECO:0000256" key="9">
    <source>
        <dbReference type="SAM" id="MobiDB-lite"/>
    </source>
</evidence>
<keyword evidence="6" id="KW-0539">Nucleus</keyword>
<reference evidence="12" key="1">
    <citation type="journal article" date="2021" name="IMA Fungus">
        <title>Genomic characterization of three marine fungi, including Emericellopsis atlantica sp. nov. with signatures of a generalist lifestyle and marine biomass degradation.</title>
        <authorList>
            <person name="Hagestad O.C."/>
            <person name="Hou L."/>
            <person name="Andersen J.H."/>
            <person name="Hansen E.H."/>
            <person name="Altermark B."/>
            <person name="Li C."/>
            <person name="Kuhnert E."/>
            <person name="Cox R.J."/>
            <person name="Crous P.W."/>
            <person name="Spatafora J.W."/>
            <person name="Lail K."/>
            <person name="Amirebrahimi M."/>
            <person name="Lipzen A."/>
            <person name="Pangilinan J."/>
            <person name="Andreopoulos W."/>
            <person name="Hayes R.D."/>
            <person name="Ng V."/>
            <person name="Grigoriev I.V."/>
            <person name="Jackson S.A."/>
            <person name="Sutton T.D.S."/>
            <person name="Dobson A.D.W."/>
            <person name="Rama T."/>
        </authorList>
    </citation>
    <scope>NUCLEOTIDE SEQUENCE</scope>
    <source>
        <strain evidence="12">TS7</strain>
    </source>
</reference>
<comment type="subcellular location">
    <subcellularLocation>
        <location evidence="1">Nucleus</location>
    </subcellularLocation>
</comment>
<dbReference type="InterPro" id="IPR014012">
    <property type="entry name" value="HSA_dom"/>
</dbReference>
<dbReference type="RefSeq" id="XP_046115467.1">
    <property type="nucleotide sequence ID" value="XM_046258666.1"/>
</dbReference>
<feature type="region of interest" description="Disordered" evidence="9">
    <location>
        <begin position="113"/>
        <end position="503"/>
    </location>
</feature>
<dbReference type="PANTHER" id="PTHR46459">
    <property type="entry name" value="E1A-BINDING PROTEIN P400-RELATED"/>
    <property type="match status" value="1"/>
</dbReference>
<dbReference type="GO" id="GO:0005634">
    <property type="term" value="C:nucleus"/>
    <property type="evidence" value="ECO:0007669"/>
    <property type="project" value="UniProtKB-SubCell"/>
</dbReference>
<evidence type="ECO:0000313" key="13">
    <source>
        <dbReference type="Proteomes" id="UP000887229"/>
    </source>
</evidence>
<dbReference type="PROSITE" id="PS51204">
    <property type="entry name" value="HSA"/>
    <property type="match status" value="1"/>
</dbReference>
<keyword evidence="4" id="KW-0156">Chromatin regulator</keyword>
<dbReference type="Pfam" id="PF07529">
    <property type="entry name" value="HSA"/>
    <property type="match status" value="1"/>
</dbReference>
<dbReference type="PROSITE" id="PS50090">
    <property type="entry name" value="MYB_LIKE"/>
    <property type="match status" value="1"/>
</dbReference>
<name>A0A9P7ZG84_9HYPO</name>
<dbReference type="InterPro" id="IPR009057">
    <property type="entry name" value="Homeodomain-like_sf"/>
</dbReference>
<feature type="compositionally biased region" description="Low complexity" evidence="9">
    <location>
        <begin position="1597"/>
        <end position="1635"/>
    </location>
</feature>
<keyword evidence="5" id="KW-0234">DNA repair</keyword>
<feature type="domain" description="HSA" evidence="11">
    <location>
        <begin position="761"/>
        <end position="836"/>
    </location>
</feature>
<feature type="compositionally biased region" description="Low complexity" evidence="9">
    <location>
        <begin position="1271"/>
        <end position="1288"/>
    </location>
</feature>
<feature type="compositionally biased region" description="Polar residues" evidence="9">
    <location>
        <begin position="1431"/>
        <end position="1441"/>
    </location>
</feature>